<dbReference type="RefSeq" id="XP_028476876.1">
    <property type="nucleotide sequence ID" value="XM_028622983.1"/>
</dbReference>
<accession>A0A427XUW2</accession>
<reference evidence="2 3" key="1">
    <citation type="submission" date="2018-11" db="EMBL/GenBank/DDBJ databases">
        <title>Genome sequence of Apiotrichum porosum DSM 27194.</title>
        <authorList>
            <person name="Aliyu H."/>
            <person name="Gorte O."/>
            <person name="Ochsenreither K."/>
        </authorList>
    </citation>
    <scope>NUCLEOTIDE SEQUENCE [LARGE SCALE GENOMIC DNA]</scope>
    <source>
        <strain evidence="2 3">DSM 27194</strain>
    </source>
</reference>
<gene>
    <name evidence="2" type="ORF">EHS24_007637</name>
</gene>
<dbReference type="AlphaFoldDB" id="A0A427XUW2"/>
<dbReference type="GeneID" id="39592180"/>
<sequence>MADVPLPFMLSTLKHNELQVLSYLSKTIHERIALLHTHRADLDAALVALKRLDDPRVPPDDKPSLTETLHRVLATQRSVNHYIPYKATQWHFAAMVMAFQHAIAQMTTRHSPSHSHTHSPDSDSTHTYTQAHDALVHARVLAVNRALASFVDSAHGLCAASLGRVGVLEKEVAAAMGRVDACMGMESLPV</sequence>
<proteinExistence type="predicted"/>
<dbReference type="EMBL" id="RSCE01000005">
    <property type="protein sequence ID" value="RSH82644.1"/>
    <property type="molecule type" value="Genomic_DNA"/>
</dbReference>
<comment type="caution">
    <text evidence="2">The sequence shown here is derived from an EMBL/GenBank/DDBJ whole genome shotgun (WGS) entry which is preliminary data.</text>
</comment>
<evidence type="ECO:0000256" key="1">
    <source>
        <dbReference type="SAM" id="MobiDB-lite"/>
    </source>
</evidence>
<dbReference type="Proteomes" id="UP000279236">
    <property type="component" value="Unassembled WGS sequence"/>
</dbReference>
<evidence type="ECO:0000313" key="3">
    <source>
        <dbReference type="Proteomes" id="UP000279236"/>
    </source>
</evidence>
<organism evidence="2 3">
    <name type="scientific">Apiotrichum porosum</name>
    <dbReference type="NCBI Taxonomy" id="105984"/>
    <lineage>
        <taxon>Eukaryota</taxon>
        <taxon>Fungi</taxon>
        <taxon>Dikarya</taxon>
        <taxon>Basidiomycota</taxon>
        <taxon>Agaricomycotina</taxon>
        <taxon>Tremellomycetes</taxon>
        <taxon>Trichosporonales</taxon>
        <taxon>Trichosporonaceae</taxon>
        <taxon>Apiotrichum</taxon>
    </lineage>
</organism>
<name>A0A427XUW2_9TREE</name>
<evidence type="ECO:0000313" key="2">
    <source>
        <dbReference type="EMBL" id="RSH82644.1"/>
    </source>
</evidence>
<feature type="region of interest" description="Disordered" evidence="1">
    <location>
        <begin position="107"/>
        <end position="128"/>
    </location>
</feature>
<protein>
    <submittedName>
        <fullName evidence="2">Uncharacterized protein</fullName>
    </submittedName>
</protein>
<keyword evidence="3" id="KW-1185">Reference proteome</keyword>